<evidence type="ECO:0000256" key="11">
    <source>
        <dbReference type="RuleBase" id="RU363032"/>
    </source>
</evidence>
<feature type="transmembrane region" description="Helical" evidence="11">
    <location>
        <begin position="354"/>
        <end position="377"/>
    </location>
</feature>
<evidence type="ECO:0000256" key="2">
    <source>
        <dbReference type="ARBA" id="ARBA00004429"/>
    </source>
</evidence>
<dbReference type="Proteomes" id="UP000501427">
    <property type="component" value="Chromosome"/>
</dbReference>
<dbReference type="FunFam" id="1.10.3720.10:FF:000030">
    <property type="entry name" value="Maltose ABC transporter permease MalF"/>
    <property type="match status" value="1"/>
</dbReference>
<dbReference type="PANTHER" id="PTHR47314">
    <property type="entry name" value="MALTOSE/MALTODEXTRIN TRANSPORT SYSTEM PERMEASE PROTEIN MALF"/>
    <property type="match status" value="1"/>
</dbReference>
<dbReference type="SUPFAM" id="SSF160964">
    <property type="entry name" value="MalF N-terminal region-like"/>
    <property type="match status" value="1"/>
</dbReference>
<evidence type="ECO:0000256" key="9">
    <source>
        <dbReference type="ARBA" id="ARBA00022989"/>
    </source>
</evidence>
<dbReference type="SUPFAM" id="SSF161098">
    <property type="entry name" value="MetI-like"/>
    <property type="match status" value="1"/>
</dbReference>
<proteinExistence type="inferred from homology"/>
<dbReference type="AlphaFoldDB" id="A0A6M4YQ79"/>
<dbReference type="RefSeq" id="WP_171275825.1">
    <property type="nucleotide sequence ID" value="NZ_CAWPJG010000001.1"/>
</dbReference>
<dbReference type="PROSITE" id="PS50928">
    <property type="entry name" value="ABC_TM1"/>
    <property type="match status" value="1"/>
</dbReference>
<keyword evidence="9 11" id="KW-1133">Transmembrane helix</keyword>
<feature type="transmembrane region" description="Helical" evidence="11">
    <location>
        <begin position="463"/>
        <end position="484"/>
    </location>
</feature>
<organism evidence="14 15">
    <name type="scientific">Aeromonas media</name>
    <dbReference type="NCBI Taxonomy" id="651"/>
    <lineage>
        <taxon>Bacteria</taxon>
        <taxon>Pseudomonadati</taxon>
        <taxon>Pseudomonadota</taxon>
        <taxon>Gammaproteobacteria</taxon>
        <taxon>Aeromonadales</taxon>
        <taxon>Aeromonadaceae</taxon>
        <taxon>Aeromonas</taxon>
    </lineage>
</organism>
<dbReference type="Gene3D" id="1.10.3720.10">
    <property type="entry name" value="MetI-like"/>
    <property type="match status" value="1"/>
</dbReference>
<dbReference type="InterPro" id="IPR000515">
    <property type="entry name" value="MetI-like"/>
</dbReference>
<dbReference type="InterPro" id="IPR029345">
    <property type="entry name" value="MalF_P2"/>
</dbReference>
<dbReference type="Gene3D" id="1.20.58.370">
    <property type="entry name" value="MalF N-terminal region-like"/>
    <property type="match status" value="1"/>
</dbReference>
<dbReference type="InterPro" id="IPR035906">
    <property type="entry name" value="MetI-like_sf"/>
</dbReference>
<evidence type="ECO:0000259" key="13">
    <source>
        <dbReference type="PROSITE" id="PS50928"/>
    </source>
</evidence>
<feature type="transmembrane region" description="Helical" evidence="11">
    <location>
        <begin position="521"/>
        <end position="543"/>
    </location>
</feature>
<reference evidence="14 15" key="1">
    <citation type="submission" date="2019-03" db="EMBL/GenBank/DDBJ databases">
        <title>Novel transposon Tn6433 accelerates the dissemination of tet(E) in Aeromonas from aerobic biofilm under oxytetracycline stress.</title>
        <authorList>
            <person name="Shi Y."/>
            <person name="Tian Z."/>
            <person name="Zhang Y."/>
            <person name="Zhang H."/>
            <person name="Yang M."/>
        </authorList>
    </citation>
    <scope>NUCLEOTIDE SEQUENCE [LARGE SCALE GENOMIC DNA]</scope>
    <source>
        <strain evidence="14 15">T0.1-19</strain>
    </source>
</reference>
<evidence type="ECO:0000256" key="10">
    <source>
        <dbReference type="ARBA" id="ARBA00023136"/>
    </source>
</evidence>
<evidence type="ECO:0000256" key="8">
    <source>
        <dbReference type="ARBA" id="ARBA00022692"/>
    </source>
</evidence>
<dbReference type="EMBL" id="CP038441">
    <property type="protein sequence ID" value="QJT21383.1"/>
    <property type="molecule type" value="Genomic_DNA"/>
</dbReference>
<dbReference type="Gene3D" id="2.40.430.10">
    <property type="entry name" value="D-maltodextrin-binding protein, MBP"/>
    <property type="match status" value="1"/>
</dbReference>
<evidence type="ECO:0000256" key="4">
    <source>
        <dbReference type="ARBA" id="ARBA00022448"/>
    </source>
</evidence>
<evidence type="ECO:0000313" key="15">
    <source>
        <dbReference type="Proteomes" id="UP000501427"/>
    </source>
</evidence>
<dbReference type="CDD" id="cd06261">
    <property type="entry name" value="TM_PBP2"/>
    <property type="match status" value="1"/>
</dbReference>
<dbReference type="GO" id="GO:0042956">
    <property type="term" value="P:maltodextrin transmembrane transport"/>
    <property type="evidence" value="ECO:0007669"/>
    <property type="project" value="TreeGrafter"/>
</dbReference>
<keyword evidence="6 12" id="KW-0997">Cell inner membrane</keyword>
<dbReference type="InterPro" id="IPR047103">
    <property type="entry name" value="MalF_P2_sf"/>
</dbReference>
<dbReference type="Gene3D" id="3.10.650.10">
    <property type="entry name" value="MalF N-terminal region-like"/>
    <property type="match status" value="1"/>
</dbReference>
<accession>A0A6M4YQ79</accession>
<protein>
    <recommendedName>
        <fullName evidence="12">Maltose/maltodextrin transport system permease protein</fullName>
    </recommendedName>
</protein>
<dbReference type="Pfam" id="PF14785">
    <property type="entry name" value="MalF_P2"/>
    <property type="match status" value="1"/>
</dbReference>
<feature type="domain" description="ABC transmembrane type-1" evidence="13">
    <location>
        <begin position="318"/>
        <end position="542"/>
    </location>
</feature>
<evidence type="ECO:0000256" key="7">
    <source>
        <dbReference type="ARBA" id="ARBA00022597"/>
    </source>
</evidence>
<comment type="subcellular location">
    <subcellularLocation>
        <location evidence="2 12">Cell inner membrane</location>
        <topology evidence="2 12">Multi-pass membrane protein</topology>
    </subcellularLocation>
    <subcellularLocation>
        <location evidence="11">Cell membrane</location>
        <topology evidence="11">Multi-pass membrane protein</topology>
    </subcellularLocation>
</comment>
<keyword evidence="4 11" id="KW-0813">Transport</keyword>
<dbReference type="InterPro" id="IPR048464">
    <property type="entry name" value="MalF_N_TM"/>
</dbReference>
<keyword evidence="7 12" id="KW-0762">Sugar transport</keyword>
<keyword evidence="10 11" id="KW-0472">Membrane</keyword>
<keyword evidence="8 11" id="KW-0812">Transmembrane</keyword>
<keyword evidence="5" id="KW-1003">Cell membrane</keyword>
<dbReference type="Pfam" id="PF20872">
    <property type="entry name" value="MalF_N_TM"/>
    <property type="match status" value="1"/>
</dbReference>
<name>A0A6M4YQ79_AERME</name>
<dbReference type="InterPro" id="IPR035277">
    <property type="entry name" value="MalF_N"/>
</dbReference>
<dbReference type="PANTHER" id="PTHR47314:SF1">
    <property type="entry name" value="MALTOSE_MALTODEXTRIN TRANSPORT SYSTEM PERMEASE PROTEIN MALF"/>
    <property type="match status" value="1"/>
</dbReference>
<comment type="function">
    <text evidence="1 12">Part of the ABC transporter complex MalEFGK involved in maltose/maltodextrin import. Probably responsible for the translocation of the substrate across the membrane.</text>
</comment>
<feature type="transmembrane region" description="Helical" evidence="11">
    <location>
        <begin position="73"/>
        <end position="97"/>
    </location>
</feature>
<evidence type="ECO:0000256" key="3">
    <source>
        <dbReference type="ARBA" id="ARBA00009047"/>
    </source>
</evidence>
<comment type="similarity">
    <text evidence="3 12">Belongs to the binding-protein-dependent transport system permease family. MalFG subfamily.</text>
</comment>
<feature type="transmembrane region" description="Helical" evidence="11">
    <location>
        <begin position="317"/>
        <end position="342"/>
    </location>
</feature>
<gene>
    <name evidence="14" type="primary">malF</name>
    <name evidence="14" type="ORF">E4184_07960</name>
</gene>
<evidence type="ECO:0000256" key="1">
    <source>
        <dbReference type="ARBA" id="ARBA00002264"/>
    </source>
</evidence>
<evidence type="ECO:0000256" key="5">
    <source>
        <dbReference type="ARBA" id="ARBA00022475"/>
    </source>
</evidence>
<evidence type="ECO:0000256" key="12">
    <source>
        <dbReference type="RuleBase" id="RU367050"/>
    </source>
</evidence>
<dbReference type="Pfam" id="PF00528">
    <property type="entry name" value="BPD_transp_1"/>
    <property type="match status" value="1"/>
</dbReference>
<feature type="transmembrane region" description="Helical" evidence="11">
    <location>
        <begin position="20"/>
        <end position="40"/>
    </location>
</feature>
<dbReference type="GO" id="GO:1990060">
    <property type="term" value="C:maltose transport complex"/>
    <property type="evidence" value="ECO:0007669"/>
    <property type="project" value="TreeGrafter"/>
</dbReference>
<dbReference type="NCBIfam" id="NF008232">
    <property type="entry name" value="PRK10999.1"/>
    <property type="match status" value="1"/>
</dbReference>
<feature type="transmembrane region" description="Helical" evidence="11">
    <location>
        <begin position="407"/>
        <end position="429"/>
    </location>
</feature>
<evidence type="ECO:0000256" key="6">
    <source>
        <dbReference type="ARBA" id="ARBA00022519"/>
    </source>
</evidence>
<comment type="subunit">
    <text evidence="12">The complex is composed of two ATP-binding proteins (MalK), two transmembrane proteins (MalG and MalF) and a solute-binding protein (MalE).</text>
</comment>
<sequence length="551" mass="60722">MEVVPSIESYAGPKKDKYVWLKWTMAALIAVLNGYAAVMMYASGEWVFALLDLVVVSVGLYVFMNKKTYAHRYIFPGVAGMVVFIIFPLAYTIGIAFTNYSGSNLLSLEQARDFHLKKIYKVTGGEFDFTLLGGENNQFQLLLQQDDQSFISQPLTLLNNKARELAVREGRVHDEPQVVQLQPLNGEALGGAAPIRAIVDHRTHLSALDLVLPDGNIHLTLSSLRKFAAQKPLYTQLTDGVVLQKSGVMIKDGNLLRDNQSGELMLPNPDTGFYQYIDADGHFVGKGMAPGFVVSVGWKNFVRIMTDPGIQGPFMQIFVWTVIFSACSVAFTLAIGMVMACLVQWEQLRGRGFYRVMLILPYAIPAFISILVFKGLFNQNFGEINLFLEAAFGIKPDWYTTPFLAKVMILIVNTWLGYPYMMILCMGLLKAIPEDLYEASAMDGAGPVQNFFKITVPLLMKPLTPLLIASFAFNFNNFVLIQLLTNGAPDIIGASTPAGTTDLLVNYTYRIAFQGSGGQDYGLASAIATAIFLIVGALALLNLKLSKADKL</sequence>
<evidence type="ECO:0000313" key="14">
    <source>
        <dbReference type="EMBL" id="QJT21383.1"/>
    </source>
</evidence>
<dbReference type="GO" id="GO:0015423">
    <property type="term" value="F:ABC-type maltose transporter activity"/>
    <property type="evidence" value="ECO:0007669"/>
    <property type="project" value="TreeGrafter"/>
</dbReference>
<feature type="transmembrane region" description="Helical" evidence="11">
    <location>
        <begin position="46"/>
        <end position="64"/>
    </location>
</feature>